<keyword evidence="2" id="KW-1185">Reference proteome</keyword>
<reference evidence="2" key="1">
    <citation type="submission" date="2016-01" db="EMBL/GenBank/DDBJ databases">
        <authorList>
            <person name="Mitreva M."/>
            <person name="Pepin K.H."/>
            <person name="Mihindukulasuriya K.A."/>
            <person name="Fulton R."/>
            <person name="Fronick C."/>
            <person name="O'Laughlin M."/>
            <person name="Miner T."/>
            <person name="Herter B."/>
            <person name="Rosa B.A."/>
            <person name="Cordes M."/>
            <person name="Tomlinson C."/>
            <person name="Wollam A."/>
            <person name="Palsikar V.B."/>
            <person name="Mardis E.R."/>
            <person name="Wilson R.K."/>
        </authorList>
    </citation>
    <scope>NUCLEOTIDE SEQUENCE [LARGE SCALE GENOMIC DNA]</scope>
    <source>
        <strain evidence="2">DNF00896</strain>
    </source>
</reference>
<evidence type="ECO:0008006" key="3">
    <source>
        <dbReference type="Google" id="ProtNLM"/>
    </source>
</evidence>
<protein>
    <recommendedName>
        <fullName evidence="3">Phage late control D protein</fullName>
    </recommendedName>
</protein>
<dbReference type="STRING" id="467210.HMPREF1866_00404"/>
<evidence type="ECO:0000313" key="1">
    <source>
        <dbReference type="EMBL" id="KXB60623.1"/>
    </source>
</evidence>
<dbReference type="OrthoDB" id="9815473at2"/>
<dbReference type="RefSeq" id="WP_060930371.1">
    <property type="nucleotide sequence ID" value="NZ_KQ959775.1"/>
</dbReference>
<dbReference type="SUPFAM" id="SSF69279">
    <property type="entry name" value="Phage tail proteins"/>
    <property type="match status" value="1"/>
</dbReference>
<dbReference type="AlphaFoldDB" id="A0A133ZYU8"/>
<dbReference type="Pfam" id="PF05954">
    <property type="entry name" value="Phage_GPD"/>
    <property type="match status" value="1"/>
</dbReference>
<evidence type="ECO:0000313" key="2">
    <source>
        <dbReference type="Proteomes" id="UP000070394"/>
    </source>
</evidence>
<dbReference type="PATRIC" id="fig|467210.3.peg.399"/>
<gene>
    <name evidence="1" type="ORF">HMPREF1866_00404</name>
</gene>
<name>A0A133ZYU8_9FIRM</name>
<organism evidence="1 2">
    <name type="scientific">Lachnoanaerobaculum saburreum</name>
    <dbReference type="NCBI Taxonomy" id="467210"/>
    <lineage>
        <taxon>Bacteria</taxon>
        <taxon>Bacillati</taxon>
        <taxon>Bacillota</taxon>
        <taxon>Clostridia</taxon>
        <taxon>Lachnospirales</taxon>
        <taxon>Lachnospiraceae</taxon>
        <taxon>Lachnoanaerobaculum</taxon>
    </lineage>
</organism>
<comment type="caution">
    <text evidence="1">The sequence shown here is derived from an EMBL/GenBank/DDBJ whole genome shotgun (WGS) entry which is preliminary data.</text>
</comment>
<sequence>MQKARRVTYQILYDGAEVGLSSRCESLSYTDNDSSNADEITINLSDRNMEWALGKGFVPEKEHDLDVTIFFHNMTNNSIYQLYHCGNFTIDDITYSGGSGGHKCSIKGVSLPAGLGFQTGKVSKTWEKVTVKQIAEEIKGKYGMENLYFWAGEPIIEKVDQEEQSDSEFIAKLCSDQGLFIKIYKKGLVIFDKSMYEARGITATFSETDFEDWSWNSTLIGTYTGAKISYTQVDKKAKNKKEKTKIISVTVGEEPRILVLNEKADSKEEAERTAKAKVNAENEKAVTLEFTALGNANIVASCNIEIKGMGRIDGKYYVTKVSHELSGGSGHKMKVSAYRIFTRL</sequence>
<dbReference type="Proteomes" id="UP000070394">
    <property type="component" value="Unassembled WGS sequence"/>
</dbReference>
<dbReference type="EMBL" id="LSDA01000011">
    <property type="protein sequence ID" value="KXB60623.1"/>
    <property type="molecule type" value="Genomic_DNA"/>
</dbReference>
<accession>A0A133ZYU8</accession>
<proteinExistence type="predicted"/>